<comment type="caution">
    <text evidence="2">The sequence shown here is derived from an EMBL/GenBank/DDBJ whole genome shotgun (WGS) entry which is preliminary data.</text>
</comment>
<protein>
    <submittedName>
        <fullName evidence="2">Uncharacterized protein</fullName>
    </submittedName>
</protein>
<keyword evidence="3" id="KW-1185">Reference proteome</keyword>
<name>A0ABQ9Y8X4_9EUKA</name>
<proteinExistence type="predicted"/>
<evidence type="ECO:0000313" key="2">
    <source>
        <dbReference type="EMBL" id="KAK2960221.1"/>
    </source>
</evidence>
<sequence>MTAIDGKTDIFSSQGRSDLSSTHSPFSMDCSPFLNWSEEEEQETVDEQIVVYRSLVATVKFQPALDDSLEAKAVKFLESVECDEEESADAFLSSFGRTPDDSLTNFVQSIAVLLCYAKQTITTATIGMLDTLIEWCSAKIKLAFVKADLIPQLTITLKPQCISLTEGADIHINLMKIIN</sequence>
<reference evidence="2 3" key="1">
    <citation type="journal article" date="2022" name="bioRxiv">
        <title>Genomics of Preaxostyla Flagellates Illuminates Evolutionary Transitions and the Path Towards Mitochondrial Loss.</title>
        <authorList>
            <person name="Novak L.V.F."/>
            <person name="Treitli S.C."/>
            <person name="Pyrih J."/>
            <person name="Halakuc P."/>
            <person name="Pipaliya S.V."/>
            <person name="Vacek V."/>
            <person name="Brzon O."/>
            <person name="Soukal P."/>
            <person name="Eme L."/>
            <person name="Dacks J.B."/>
            <person name="Karnkowska A."/>
            <person name="Elias M."/>
            <person name="Hampl V."/>
        </authorList>
    </citation>
    <scope>NUCLEOTIDE SEQUENCE [LARGE SCALE GENOMIC DNA]</scope>
    <source>
        <strain evidence="2">NAU3</strain>
        <tissue evidence="2">Gut</tissue>
    </source>
</reference>
<dbReference type="Proteomes" id="UP001281761">
    <property type="component" value="Unassembled WGS sequence"/>
</dbReference>
<feature type="region of interest" description="Disordered" evidence="1">
    <location>
        <begin position="1"/>
        <end position="25"/>
    </location>
</feature>
<gene>
    <name evidence="2" type="ORF">BLNAU_4774</name>
</gene>
<feature type="compositionally biased region" description="Polar residues" evidence="1">
    <location>
        <begin position="10"/>
        <end position="25"/>
    </location>
</feature>
<organism evidence="2 3">
    <name type="scientific">Blattamonas nauphoetae</name>
    <dbReference type="NCBI Taxonomy" id="2049346"/>
    <lineage>
        <taxon>Eukaryota</taxon>
        <taxon>Metamonada</taxon>
        <taxon>Preaxostyla</taxon>
        <taxon>Oxymonadida</taxon>
        <taxon>Blattamonas</taxon>
    </lineage>
</organism>
<evidence type="ECO:0000256" key="1">
    <source>
        <dbReference type="SAM" id="MobiDB-lite"/>
    </source>
</evidence>
<accession>A0ABQ9Y8X4</accession>
<dbReference type="EMBL" id="JARBJD010000024">
    <property type="protein sequence ID" value="KAK2960221.1"/>
    <property type="molecule type" value="Genomic_DNA"/>
</dbReference>
<evidence type="ECO:0000313" key="3">
    <source>
        <dbReference type="Proteomes" id="UP001281761"/>
    </source>
</evidence>